<name>A0A4U1F7H1_MONMO</name>
<evidence type="ECO:0000313" key="2">
    <source>
        <dbReference type="EMBL" id="TKC45057.1"/>
    </source>
</evidence>
<dbReference type="Proteomes" id="UP000308365">
    <property type="component" value="Unassembled WGS sequence"/>
</dbReference>
<dbReference type="EMBL" id="RWIC01000354">
    <property type="protein sequence ID" value="TKC45057.1"/>
    <property type="molecule type" value="Genomic_DNA"/>
</dbReference>
<sequence>MTHITCSWSPAPALTHPFPSISSWAPSGRAAGAVTLRHEATRPLEEQWTGATPTVFISPTARLMGGLAAPAGAVWEGPEDQSCLEGLCSWTQAWKGLSRWLTPALRGTPRFTASWKRRPSTPPAHPRGGNCGHPRTGTEASPGLPEADTSPPVRLQDQRGQRLRTAMAPRPPPWARCSPGHCEGPHTSGKTQFQASCPTRPHEGPGRQACWSSSSKGSGGLPRPHPGAPKLGLGGGAQARCEGLVGSLPPQLPSTEEASGCLRFSGYREKFVLEEKQSK</sequence>
<feature type="region of interest" description="Disordered" evidence="1">
    <location>
        <begin position="111"/>
        <end position="238"/>
    </location>
</feature>
<comment type="caution">
    <text evidence="2">The sequence shown here is derived from an EMBL/GenBank/DDBJ whole genome shotgun (WGS) entry which is preliminary data.</text>
</comment>
<proteinExistence type="predicted"/>
<reference evidence="3" key="1">
    <citation type="journal article" date="2019" name="IScience">
        <title>Narwhal Genome Reveals Long-Term Low Genetic Diversity despite Current Large Abundance Size.</title>
        <authorList>
            <person name="Westbury M.V."/>
            <person name="Petersen B."/>
            <person name="Garde E."/>
            <person name="Heide-Jorgensen M.P."/>
            <person name="Lorenzen E.D."/>
        </authorList>
    </citation>
    <scope>NUCLEOTIDE SEQUENCE [LARGE SCALE GENOMIC DNA]</scope>
</reference>
<accession>A0A4U1F7H1</accession>
<organism evidence="2 3">
    <name type="scientific">Monodon monoceros</name>
    <name type="common">Narwhal</name>
    <name type="synonym">Ceratodon monodon</name>
    <dbReference type="NCBI Taxonomy" id="40151"/>
    <lineage>
        <taxon>Eukaryota</taxon>
        <taxon>Metazoa</taxon>
        <taxon>Chordata</taxon>
        <taxon>Craniata</taxon>
        <taxon>Vertebrata</taxon>
        <taxon>Euteleostomi</taxon>
        <taxon>Mammalia</taxon>
        <taxon>Eutheria</taxon>
        <taxon>Laurasiatheria</taxon>
        <taxon>Artiodactyla</taxon>
        <taxon>Whippomorpha</taxon>
        <taxon>Cetacea</taxon>
        <taxon>Odontoceti</taxon>
        <taxon>Monodontidae</taxon>
        <taxon>Monodon</taxon>
    </lineage>
</organism>
<protein>
    <submittedName>
        <fullName evidence="2">Uncharacterized protein</fullName>
    </submittedName>
</protein>
<feature type="compositionally biased region" description="Polar residues" evidence="1">
    <location>
        <begin position="188"/>
        <end position="197"/>
    </location>
</feature>
<gene>
    <name evidence="2" type="ORF">EI555_003570</name>
</gene>
<evidence type="ECO:0000313" key="3">
    <source>
        <dbReference type="Proteomes" id="UP000308365"/>
    </source>
</evidence>
<dbReference type="AlphaFoldDB" id="A0A4U1F7H1"/>
<evidence type="ECO:0000256" key="1">
    <source>
        <dbReference type="SAM" id="MobiDB-lite"/>
    </source>
</evidence>